<dbReference type="Pfam" id="PF00534">
    <property type="entry name" value="Glycos_transf_1"/>
    <property type="match status" value="1"/>
</dbReference>
<sequence length="393" mass="44981">MKVLVTHIDFNAYFPIRLNHFQNYLEQRGHELYIIETLGKAVLYSFSNVKKDGLNIECLLPNESYNSVSASLIDKQLTTRLNHINPDVIIAGPIAFPPSATSIRWAKKNKKSVVIFDNAHKDTFPRGRITTWVKKSIYRNVDAFLCPSPSYDETMKYWGFTNKQIFYGLNVTDNEFWSEKVSGDSFSYLPNQYFLTVGRQVPFKNLNNLIDAYSKYRDKGGKTPLVMVGEGPSHDELLERSKLIENIIFLPFQTYEKIREVFVKAQSLFLPSLKTETWGLIVNEAMAAGVIVAVSNECGCHETLVKDNGYLFNPHDCDEIASTMFKIDKLSNEEKANKKKIGHDIISQWDLNRFSEGAYAAITYSVAHKKKRRLLDSFIVDLWKGKLKKQQGC</sequence>
<dbReference type="PANTHER" id="PTHR45947:SF3">
    <property type="entry name" value="SULFOQUINOVOSYL TRANSFERASE SQD2"/>
    <property type="match status" value="1"/>
</dbReference>
<evidence type="ECO:0000259" key="1">
    <source>
        <dbReference type="Pfam" id="PF00534"/>
    </source>
</evidence>
<dbReference type="Gene3D" id="3.40.50.2000">
    <property type="entry name" value="Glycogen Phosphorylase B"/>
    <property type="match status" value="2"/>
</dbReference>
<accession>A0ABT0HNK6</accession>
<dbReference type="CDD" id="cd03801">
    <property type="entry name" value="GT4_PimA-like"/>
    <property type="match status" value="1"/>
</dbReference>
<evidence type="ECO:0000313" key="3">
    <source>
        <dbReference type="Proteomes" id="UP001202180"/>
    </source>
</evidence>
<dbReference type="InterPro" id="IPR001296">
    <property type="entry name" value="Glyco_trans_1"/>
</dbReference>
<evidence type="ECO:0000313" key="2">
    <source>
        <dbReference type="EMBL" id="MCK8493759.1"/>
    </source>
</evidence>
<dbReference type="PANTHER" id="PTHR45947">
    <property type="entry name" value="SULFOQUINOVOSYL TRANSFERASE SQD2"/>
    <property type="match status" value="1"/>
</dbReference>
<organism evidence="2 3">
    <name type="scientific">Spirosoma liriopis</name>
    <dbReference type="NCBI Taxonomy" id="2937440"/>
    <lineage>
        <taxon>Bacteria</taxon>
        <taxon>Pseudomonadati</taxon>
        <taxon>Bacteroidota</taxon>
        <taxon>Cytophagia</taxon>
        <taxon>Cytophagales</taxon>
        <taxon>Cytophagaceae</taxon>
        <taxon>Spirosoma</taxon>
    </lineage>
</organism>
<dbReference type="SUPFAM" id="SSF53756">
    <property type="entry name" value="UDP-Glycosyltransferase/glycogen phosphorylase"/>
    <property type="match status" value="1"/>
</dbReference>
<feature type="domain" description="Glycosyl transferase family 1" evidence="1">
    <location>
        <begin position="190"/>
        <end position="330"/>
    </location>
</feature>
<comment type="caution">
    <text evidence="2">The sequence shown here is derived from an EMBL/GenBank/DDBJ whole genome shotgun (WGS) entry which is preliminary data.</text>
</comment>
<name>A0ABT0HNK6_9BACT</name>
<gene>
    <name evidence="2" type="ORF">M0L20_17970</name>
</gene>
<dbReference type="InterPro" id="IPR050194">
    <property type="entry name" value="Glycosyltransferase_grp1"/>
</dbReference>
<proteinExistence type="predicted"/>
<reference evidence="2 3" key="1">
    <citation type="submission" date="2022-04" db="EMBL/GenBank/DDBJ databases">
        <title>Spirosoma sp. strain RP8 genome sequencing and assembly.</title>
        <authorList>
            <person name="Jung Y."/>
        </authorList>
    </citation>
    <scope>NUCLEOTIDE SEQUENCE [LARGE SCALE GENOMIC DNA]</scope>
    <source>
        <strain evidence="2 3">RP8</strain>
    </source>
</reference>
<keyword evidence="3" id="KW-1185">Reference proteome</keyword>
<dbReference type="RefSeq" id="WP_248478377.1">
    <property type="nucleotide sequence ID" value="NZ_JALPRF010000003.1"/>
</dbReference>
<protein>
    <submittedName>
        <fullName evidence="2">Glycosyltransferase family 4 protein</fullName>
    </submittedName>
</protein>
<dbReference type="EMBL" id="JALPRF010000003">
    <property type="protein sequence ID" value="MCK8493759.1"/>
    <property type="molecule type" value="Genomic_DNA"/>
</dbReference>
<dbReference type="Proteomes" id="UP001202180">
    <property type="component" value="Unassembled WGS sequence"/>
</dbReference>